<gene>
    <name evidence="2" type="ORF">ARALYDRAFT_655918</name>
</gene>
<feature type="non-terminal residue" evidence="2">
    <location>
        <position position="1"/>
    </location>
</feature>
<evidence type="ECO:0000313" key="2">
    <source>
        <dbReference type="EMBL" id="EFH38483.1"/>
    </source>
</evidence>
<feature type="region of interest" description="Disordered" evidence="1">
    <location>
        <begin position="41"/>
        <end position="83"/>
    </location>
</feature>
<evidence type="ECO:0000313" key="3">
    <source>
        <dbReference type="Proteomes" id="UP000008694"/>
    </source>
</evidence>
<dbReference type="HOGENOM" id="CLU_2549630_0_0_1"/>
<reference evidence="3" key="1">
    <citation type="journal article" date="2011" name="Nat. Genet.">
        <title>The Arabidopsis lyrata genome sequence and the basis of rapid genome size change.</title>
        <authorList>
            <person name="Hu T.T."/>
            <person name="Pattyn P."/>
            <person name="Bakker E.G."/>
            <person name="Cao J."/>
            <person name="Cheng J.-F."/>
            <person name="Clark R.M."/>
            <person name="Fahlgren N."/>
            <person name="Fawcett J.A."/>
            <person name="Grimwood J."/>
            <person name="Gundlach H."/>
            <person name="Haberer G."/>
            <person name="Hollister J.D."/>
            <person name="Ossowski S."/>
            <person name="Ottilar R.P."/>
            <person name="Salamov A.A."/>
            <person name="Schneeberger K."/>
            <person name="Spannagl M."/>
            <person name="Wang X."/>
            <person name="Yang L."/>
            <person name="Nasrallah M.E."/>
            <person name="Bergelson J."/>
            <person name="Carrington J.C."/>
            <person name="Gaut B.S."/>
            <person name="Schmutz J."/>
            <person name="Mayer K.F.X."/>
            <person name="Van de Peer Y."/>
            <person name="Grigoriev I.V."/>
            <person name="Nordborg M."/>
            <person name="Weigel D."/>
            <person name="Guo Y.-L."/>
        </authorList>
    </citation>
    <scope>NUCLEOTIDE SEQUENCE [LARGE SCALE GENOMIC DNA]</scope>
    <source>
        <strain evidence="3">cv. MN47</strain>
    </source>
</reference>
<evidence type="ECO:0000256" key="1">
    <source>
        <dbReference type="SAM" id="MobiDB-lite"/>
    </source>
</evidence>
<feature type="compositionally biased region" description="Polar residues" evidence="1">
    <location>
        <begin position="41"/>
        <end position="69"/>
    </location>
</feature>
<dbReference type="EMBL" id="GL349270">
    <property type="protein sequence ID" value="EFH38483.1"/>
    <property type="molecule type" value="Genomic_DNA"/>
</dbReference>
<name>D7MY97_ARALL</name>
<proteinExistence type="predicted"/>
<dbReference type="AlphaFoldDB" id="D7MY97"/>
<dbReference type="Gramene" id="Al_scaffold_0877_1">
    <property type="protein sequence ID" value="Al_scaffold_0877_1"/>
    <property type="gene ID" value="Al_scaffold_0877_1"/>
</dbReference>
<protein>
    <submittedName>
        <fullName evidence="2">Predicted protein</fullName>
    </submittedName>
</protein>
<sequence length="83" mass="9011">NAIEQEIITVSGNSVGTSIGTSTQVAEINFVDVEKLDNNEDNAYNVSTPKPTTKRSLATSKDVQQSSTKPKLMSKAQIKKEKK</sequence>
<organism evidence="3">
    <name type="scientific">Arabidopsis lyrata subsp. lyrata</name>
    <name type="common">Lyre-leaved rock-cress</name>
    <dbReference type="NCBI Taxonomy" id="81972"/>
    <lineage>
        <taxon>Eukaryota</taxon>
        <taxon>Viridiplantae</taxon>
        <taxon>Streptophyta</taxon>
        <taxon>Embryophyta</taxon>
        <taxon>Tracheophyta</taxon>
        <taxon>Spermatophyta</taxon>
        <taxon>Magnoliopsida</taxon>
        <taxon>eudicotyledons</taxon>
        <taxon>Gunneridae</taxon>
        <taxon>Pentapetalae</taxon>
        <taxon>rosids</taxon>
        <taxon>malvids</taxon>
        <taxon>Brassicales</taxon>
        <taxon>Brassicaceae</taxon>
        <taxon>Camelineae</taxon>
        <taxon>Arabidopsis</taxon>
    </lineage>
</organism>
<keyword evidence="3" id="KW-1185">Reference proteome</keyword>
<accession>D7MY97</accession>
<dbReference type="Proteomes" id="UP000008694">
    <property type="component" value="Unassembled WGS sequence"/>
</dbReference>